<dbReference type="GO" id="GO:0005576">
    <property type="term" value="C:extracellular region"/>
    <property type="evidence" value="ECO:0007669"/>
    <property type="project" value="TreeGrafter"/>
</dbReference>
<dbReference type="PANTHER" id="PTHR33371">
    <property type="entry name" value="INTERMEMBRANE PHOSPHOLIPID TRANSPORT SYSTEM BINDING PROTEIN MLAD-RELATED"/>
    <property type="match status" value="1"/>
</dbReference>
<name>L7LBI1_9ACTN</name>
<dbReference type="OrthoDB" id="4608030at2"/>
<protein>
    <submittedName>
        <fullName evidence="3">Mce family protein</fullName>
    </submittedName>
</protein>
<feature type="chain" id="PRO_5038740273" evidence="1">
    <location>
        <begin position="23"/>
        <end position="356"/>
    </location>
</feature>
<reference evidence="3 4" key="1">
    <citation type="submission" date="2012-12" db="EMBL/GenBank/DDBJ databases">
        <title>Whole genome shotgun sequence of Gordonia hirsuta NBRC 16056.</title>
        <authorList>
            <person name="Isaki-Nakamura S."/>
            <person name="Hosoyama A."/>
            <person name="Tsuchikane K."/>
            <person name="Katsumata H."/>
            <person name="Baba S."/>
            <person name="Yamazaki S."/>
            <person name="Fujita N."/>
        </authorList>
    </citation>
    <scope>NUCLEOTIDE SEQUENCE [LARGE SCALE GENOMIC DNA]</scope>
    <source>
        <strain evidence="3 4">NBRC 16056</strain>
    </source>
</reference>
<dbReference type="STRING" id="1121927.GOHSU_30_00150"/>
<dbReference type="eggNOG" id="COG1463">
    <property type="taxonomic scope" value="Bacteria"/>
</dbReference>
<evidence type="ECO:0000259" key="2">
    <source>
        <dbReference type="Pfam" id="PF02470"/>
    </source>
</evidence>
<feature type="domain" description="Mce/MlaD" evidence="2">
    <location>
        <begin position="43"/>
        <end position="116"/>
    </location>
</feature>
<dbReference type="InterPro" id="IPR003399">
    <property type="entry name" value="Mce/MlaD"/>
</dbReference>
<evidence type="ECO:0000313" key="3">
    <source>
        <dbReference type="EMBL" id="GAC58091.1"/>
    </source>
</evidence>
<keyword evidence="4" id="KW-1185">Reference proteome</keyword>
<evidence type="ECO:0000256" key="1">
    <source>
        <dbReference type="SAM" id="SignalP"/>
    </source>
</evidence>
<dbReference type="PANTHER" id="PTHR33371:SF4">
    <property type="entry name" value="INTERMEMBRANE PHOSPHOLIPID TRANSPORT SYSTEM BINDING PROTEIN MLAD"/>
    <property type="match status" value="1"/>
</dbReference>
<dbReference type="Proteomes" id="UP000053405">
    <property type="component" value="Unassembled WGS sequence"/>
</dbReference>
<keyword evidence="1" id="KW-0732">Signal</keyword>
<organism evidence="3 4">
    <name type="scientific">Gordonia hirsuta DSM 44140 = NBRC 16056</name>
    <dbReference type="NCBI Taxonomy" id="1121927"/>
    <lineage>
        <taxon>Bacteria</taxon>
        <taxon>Bacillati</taxon>
        <taxon>Actinomycetota</taxon>
        <taxon>Actinomycetes</taxon>
        <taxon>Mycobacteriales</taxon>
        <taxon>Gordoniaceae</taxon>
        <taxon>Gordonia</taxon>
    </lineage>
</organism>
<evidence type="ECO:0000313" key="4">
    <source>
        <dbReference type="Proteomes" id="UP000053405"/>
    </source>
</evidence>
<accession>L7LBI1</accession>
<dbReference type="InterPro" id="IPR052336">
    <property type="entry name" value="MlaD_Phospholipid_Transporter"/>
</dbReference>
<sequence>MRTARKMAVAACALAVTATVSGSASQIPINLPSPGSLGLPFGTKTVCADFPDAIGLYEGNNVAMLGIPVGSISKIEQRERGVRVTMKVDSGLDLPADVGAVTVASSIVTDRRVEFTRPFVSGPKFDLDACITKTRTPKGISDVLDGINRTAAEALGGDSGAEAEEGKRQLAAFVENMNRLIDGSGNQANLTLAAVSKIIGDPAAKDATARRMIDSTAELTNMFITNWPDFEKALSRLSSVSKLIQGSTNGLGRAVEYANDFLPVIVRNIGKYDQQLYGLADALVPFTHELLKRVDDIGEFFAYLPVAIGKVPGLVDPILHALLFTYKSPRFEVSSGGRKVHLNMADLLVAAQGGGR</sequence>
<proteinExistence type="predicted"/>
<dbReference type="AlphaFoldDB" id="L7LBI1"/>
<gene>
    <name evidence="3" type="primary">mceD</name>
    <name evidence="3" type="ORF">GOHSU_30_00150</name>
</gene>
<feature type="signal peptide" evidence="1">
    <location>
        <begin position="1"/>
        <end position="22"/>
    </location>
</feature>
<comment type="caution">
    <text evidence="3">The sequence shown here is derived from an EMBL/GenBank/DDBJ whole genome shotgun (WGS) entry which is preliminary data.</text>
</comment>
<dbReference type="Pfam" id="PF02470">
    <property type="entry name" value="MlaD"/>
    <property type="match status" value="1"/>
</dbReference>
<dbReference type="EMBL" id="BANT01000030">
    <property type="protein sequence ID" value="GAC58091.1"/>
    <property type="molecule type" value="Genomic_DNA"/>
</dbReference>